<feature type="transmembrane region" description="Helical" evidence="6">
    <location>
        <begin position="111"/>
        <end position="135"/>
    </location>
</feature>
<feature type="transmembrane region" description="Helical" evidence="6">
    <location>
        <begin position="232"/>
        <end position="255"/>
    </location>
</feature>
<dbReference type="Pfam" id="PF02687">
    <property type="entry name" value="FtsX"/>
    <property type="match status" value="1"/>
</dbReference>
<feature type="transmembrane region" description="Helical" evidence="6">
    <location>
        <begin position="603"/>
        <end position="621"/>
    </location>
</feature>
<feature type="transmembrane region" description="Helical" evidence="6">
    <location>
        <begin position="155"/>
        <end position="178"/>
    </location>
</feature>
<keyword evidence="4 6" id="KW-1133">Transmembrane helix</keyword>
<keyword evidence="3 6" id="KW-0812">Transmembrane</keyword>
<evidence type="ECO:0000256" key="6">
    <source>
        <dbReference type="PIRNR" id="PIRNR018968"/>
    </source>
</evidence>
<dbReference type="GO" id="GO:0005886">
    <property type="term" value="C:plasma membrane"/>
    <property type="evidence" value="ECO:0007669"/>
    <property type="project" value="UniProtKB-SubCell"/>
</dbReference>
<protein>
    <submittedName>
        <fullName evidence="8">ABC transporter permease</fullName>
    </submittedName>
</protein>
<dbReference type="InterPro" id="IPR027022">
    <property type="entry name" value="ABC_permease_BceB-typ"/>
</dbReference>
<feature type="transmembrane region" description="Helical" evidence="6">
    <location>
        <begin position="57"/>
        <end position="77"/>
    </location>
</feature>
<dbReference type="EMBL" id="BLYI01000027">
    <property type="protein sequence ID" value="GFO84707.1"/>
    <property type="molecule type" value="Genomic_DNA"/>
</dbReference>
<evidence type="ECO:0000256" key="1">
    <source>
        <dbReference type="ARBA" id="ARBA00004651"/>
    </source>
</evidence>
<comment type="subcellular location">
    <subcellularLocation>
        <location evidence="1 6">Cell membrane</location>
        <topology evidence="1 6">Multi-pass membrane protein</topology>
    </subcellularLocation>
</comment>
<sequence>MSVIKLAYLNFKQSIRNYLSLILSLAFTILIFLNFQNLLYSDAMDVLGKMNKENVDIMIRAVTFVLGCFMFFFIWYSTNVFLSRRKKEIGIYIFMGLTNQKIGKLYMLETLMTGLAAMILGIGFGILTTQLFQMILMRISEISTVIHFQISLQPILTSAVVYLIIYLIFILKGYINIVRSSVLDMVSASRQNEYVRQKPAVLILKSVLGVGILGTGYYLAVKEGGMEVMGNVTAAVVFVVIGVYLLFGGLIPLIFQKLAGNKHFLYRKERNLWINNMIFRIRKNYRTYAIVCVLMLCSVTALATSFAMKQRYDGIVHFRNTYSFQIMSTKDHLEGKIAGIIEKENKIDYQTKIQILNLDSSYFDTRYQDSTYGLMAYSQVKKLAEDAGLDFDLKEPKDNEIIDVSRLYLLSIITDHSGEKVTINKKSYQETAETSEPYLGYLQELASSYYIVNDKEFERLSSLGQKMYVYNYKLKDIYNVKASQGELKAFTQEMASGQTALVTIDPDSSDIEWIKVMYSFCVFMFMVFILASGSILFMKVYNDAFEEKERYAVLRKLGIAQKTLKKAAQKEMRFAYAAPFLVMAVSSYFSVHALAKMMSTDLLGIQIISIGIIFVCFYLCYRLSLGFYLKNAEIHP</sequence>
<comment type="similarity">
    <text evidence="6">Belongs to the ABC-4 integral membrane protein family.</text>
</comment>
<keyword evidence="9" id="KW-1185">Reference proteome</keyword>
<dbReference type="PIRSF" id="PIRSF018968">
    <property type="entry name" value="ABC_permease_BceB"/>
    <property type="match status" value="1"/>
</dbReference>
<evidence type="ECO:0000256" key="2">
    <source>
        <dbReference type="ARBA" id="ARBA00022475"/>
    </source>
</evidence>
<name>A0A916Q5K8_9FIRM</name>
<organism evidence="8 9">
    <name type="scientific">Anaerostipes butyraticus</name>
    <dbReference type="NCBI Taxonomy" id="645466"/>
    <lineage>
        <taxon>Bacteria</taxon>
        <taxon>Bacillati</taxon>
        <taxon>Bacillota</taxon>
        <taxon>Clostridia</taxon>
        <taxon>Lachnospirales</taxon>
        <taxon>Lachnospiraceae</taxon>
        <taxon>Anaerostipes</taxon>
    </lineage>
</organism>
<evidence type="ECO:0000259" key="7">
    <source>
        <dbReference type="Pfam" id="PF02687"/>
    </source>
</evidence>
<proteinExistence type="inferred from homology"/>
<dbReference type="InterPro" id="IPR003838">
    <property type="entry name" value="ABC3_permease_C"/>
</dbReference>
<feature type="domain" description="ABC3 transporter permease C-terminal" evidence="7">
    <location>
        <begin position="64"/>
        <end position="179"/>
    </location>
</feature>
<keyword evidence="5 6" id="KW-0472">Membrane</keyword>
<evidence type="ECO:0000313" key="8">
    <source>
        <dbReference type="EMBL" id="GFO84707.1"/>
    </source>
</evidence>
<feature type="transmembrane region" description="Helical" evidence="6">
    <location>
        <begin position="287"/>
        <end position="308"/>
    </location>
</feature>
<accession>A0A916Q5K8</accession>
<dbReference type="PANTHER" id="PTHR46795">
    <property type="entry name" value="ABC TRANSPORTER PERMEASE-RELATED-RELATED"/>
    <property type="match status" value="1"/>
</dbReference>
<reference evidence="8" key="1">
    <citation type="submission" date="2020-06" db="EMBL/GenBank/DDBJ databases">
        <title>Characterization of fructooligosaccharide metabolism and fructooligosaccharide-degrading enzymes in human commensal butyrate producers.</title>
        <authorList>
            <person name="Tanno H."/>
            <person name="Fujii T."/>
            <person name="Hirano K."/>
            <person name="Maeno S."/>
            <person name="Tonozuka T."/>
            <person name="Sakamoto M."/>
            <person name="Ohkuma M."/>
            <person name="Tochio T."/>
            <person name="Endo A."/>
        </authorList>
    </citation>
    <scope>NUCLEOTIDE SEQUENCE</scope>
    <source>
        <strain evidence="8">JCM 17466</strain>
    </source>
</reference>
<feature type="transmembrane region" description="Helical" evidence="6">
    <location>
        <begin position="516"/>
        <end position="538"/>
    </location>
</feature>
<dbReference type="GO" id="GO:0055085">
    <property type="term" value="P:transmembrane transport"/>
    <property type="evidence" value="ECO:0007669"/>
    <property type="project" value="UniProtKB-UniRule"/>
</dbReference>
<feature type="transmembrane region" description="Helical" evidence="6">
    <location>
        <begin position="18"/>
        <end position="37"/>
    </location>
</feature>
<gene>
    <name evidence="8" type="ORF">ANBU17_10540</name>
</gene>
<dbReference type="PANTHER" id="PTHR46795:SF3">
    <property type="entry name" value="ABC TRANSPORTER PERMEASE"/>
    <property type="match status" value="1"/>
</dbReference>
<dbReference type="RefSeq" id="WP_201310432.1">
    <property type="nucleotide sequence ID" value="NZ_BLYI01000027.1"/>
</dbReference>
<feature type="transmembrane region" description="Helical" evidence="6">
    <location>
        <begin position="199"/>
        <end position="220"/>
    </location>
</feature>
<evidence type="ECO:0000313" key="9">
    <source>
        <dbReference type="Proteomes" id="UP000613208"/>
    </source>
</evidence>
<evidence type="ECO:0000256" key="4">
    <source>
        <dbReference type="ARBA" id="ARBA00022989"/>
    </source>
</evidence>
<dbReference type="Proteomes" id="UP000613208">
    <property type="component" value="Unassembled WGS sequence"/>
</dbReference>
<dbReference type="AlphaFoldDB" id="A0A916Q5K8"/>
<feature type="transmembrane region" description="Helical" evidence="6">
    <location>
        <begin position="574"/>
        <end position="591"/>
    </location>
</feature>
<evidence type="ECO:0000256" key="5">
    <source>
        <dbReference type="ARBA" id="ARBA00023136"/>
    </source>
</evidence>
<comment type="caution">
    <text evidence="8">The sequence shown here is derived from an EMBL/GenBank/DDBJ whole genome shotgun (WGS) entry which is preliminary data.</text>
</comment>
<dbReference type="InterPro" id="IPR052536">
    <property type="entry name" value="ABC-4_Integral_Memb_Prot"/>
</dbReference>
<keyword evidence="6" id="KW-0813">Transport</keyword>
<evidence type="ECO:0000256" key="3">
    <source>
        <dbReference type="ARBA" id="ARBA00022692"/>
    </source>
</evidence>
<keyword evidence="2 6" id="KW-1003">Cell membrane</keyword>